<evidence type="ECO:0000256" key="3">
    <source>
        <dbReference type="ARBA" id="ARBA00022741"/>
    </source>
</evidence>
<name>A0A4Y9F469_9MICC</name>
<evidence type="ECO:0000256" key="2">
    <source>
        <dbReference type="ARBA" id="ARBA00022692"/>
    </source>
</evidence>
<dbReference type="Proteomes" id="UP000297951">
    <property type="component" value="Unassembled WGS sequence"/>
</dbReference>
<dbReference type="STRING" id="85336.A7979_06035"/>
<feature type="domain" description="ABC transmembrane type-1" evidence="9">
    <location>
        <begin position="32"/>
        <end position="314"/>
    </location>
</feature>
<gene>
    <name evidence="10" type="ORF">E4U03_04890</name>
</gene>
<dbReference type="OrthoDB" id="9806127at2"/>
<feature type="domain" description="ABC transporter" evidence="8">
    <location>
        <begin position="357"/>
        <end position="583"/>
    </location>
</feature>
<dbReference type="Gene3D" id="1.20.1560.10">
    <property type="entry name" value="ABC transporter type 1, transmembrane domain"/>
    <property type="match status" value="1"/>
</dbReference>
<dbReference type="InterPro" id="IPR011527">
    <property type="entry name" value="ABC1_TM_dom"/>
</dbReference>
<dbReference type="InterPro" id="IPR003593">
    <property type="entry name" value="AAA+_ATPase"/>
</dbReference>
<keyword evidence="6 7" id="KW-0472">Membrane</keyword>
<dbReference type="PANTHER" id="PTHR43394:SF1">
    <property type="entry name" value="ATP-BINDING CASSETTE SUB-FAMILY B MEMBER 10, MITOCHONDRIAL"/>
    <property type="match status" value="1"/>
</dbReference>
<feature type="transmembrane region" description="Helical" evidence="7">
    <location>
        <begin position="31"/>
        <end position="52"/>
    </location>
</feature>
<protein>
    <submittedName>
        <fullName evidence="10">ABC transporter ATP-binding protein</fullName>
    </submittedName>
</protein>
<keyword evidence="4 10" id="KW-0067">ATP-binding</keyword>
<feature type="transmembrane region" description="Helical" evidence="7">
    <location>
        <begin position="150"/>
        <end position="167"/>
    </location>
</feature>
<keyword evidence="3" id="KW-0547">Nucleotide-binding</keyword>
<dbReference type="EMBL" id="SPQC01000013">
    <property type="protein sequence ID" value="TFU22814.1"/>
    <property type="molecule type" value="Genomic_DNA"/>
</dbReference>
<feature type="transmembrane region" description="Helical" evidence="7">
    <location>
        <begin position="173"/>
        <end position="190"/>
    </location>
</feature>
<dbReference type="AlphaFoldDB" id="A0A4Y9F469"/>
<dbReference type="SUPFAM" id="SSF52540">
    <property type="entry name" value="P-loop containing nucleoside triphosphate hydrolases"/>
    <property type="match status" value="1"/>
</dbReference>
<dbReference type="GO" id="GO:0015421">
    <property type="term" value="F:ABC-type oligopeptide transporter activity"/>
    <property type="evidence" value="ECO:0007669"/>
    <property type="project" value="TreeGrafter"/>
</dbReference>
<organism evidence="10 11">
    <name type="scientific">Rothia nasimurium</name>
    <dbReference type="NCBI Taxonomy" id="85336"/>
    <lineage>
        <taxon>Bacteria</taxon>
        <taxon>Bacillati</taxon>
        <taxon>Actinomycetota</taxon>
        <taxon>Actinomycetes</taxon>
        <taxon>Micrococcales</taxon>
        <taxon>Micrococcaceae</taxon>
        <taxon>Rothia</taxon>
    </lineage>
</organism>
<dbReference type="PANTHER" id="PTHR43394">
    <property type="entry name" value="ATP-DEPENDENT PERMEASE MDL1, MITOCHONDRIAL"/>
    <property type="match status" value="1"/>
</dbReference>
<keyword evidence="2 7" id="KW-0812">Transmembrane</keyword>
<evidence type="ECO:0000256" key="5">
    <source>
        <dbReference type="ARBA" id="ARBA00022989"/>
    </source>
</evidence>
<dbReference type="InterPro" id="IPR036640">
    <property type="entry name" value="ABC1_TM_sf"/>
</dbReference>
<dbReference type="CDD" id="cd07346">
    <property type="entry name" value="ABC_6TM_exporters"/>
    <property type="match status" value="1"/>
</dbReference>
<evidence type="ECO:0000256" key="1">
    <source>
        <dbReference type="ARBA" id="ARBA00004651"/>
    </source>
</evidence>
<evidence type="ECO:0000259" key="8">
    <source>
        <dbReference type="PROSITE" id="PS50893"/>
    </source>
</evidence>
<dbReference type="PROSITE" id="PS50893">
    <property type="entry name" value="ABC_TRANSPORTER_2"/>
    <property type="match status" value="1"/>
</dbReference>
<evidence type="ECO:0000313" key="10">
    <source>
        <dbReference type="EMBL" id="TFU22814.1"/>
    </source>
</evidence>
<accession>A0A4Y9F469</accession>
<dbReference type="InterPro" id="IPR003439">
    <property type="entry name" value="ABC_transporter-like_ATP-bd"/>
</dbReference>
<reference evidence="10 11" key="1">
    <citation type="submission" date="2019-03" db="EMBL/GenBank/DDBJ databases">
        <title>Diversity of the mouse oral microbiome.</title>
        <authorList>
            <person name="Joseph S."/>
            <person name="Aduse-Opoku J."/>
            <person name="Curtis M."/>
            <person name="Wade W."/>
            <person name="Hashim A."/>
        </authorList>
    </citation>
    <scope>NUCLEOTIDE SEQUENCE [LARGE SCALE GENOMIC DNA]</scope>
    <source>
        <strain evidence="11">irhom_31</strain>
    </source>
</reference>
<evidence type="ECO:0000259" key="9">
    <source>
        <dbReference type="PROSITE" id="PS50929"/>
    </source>
</evidence>
<dbReference type="InterPro" id="IPR027417">
    <property type="entry name" value="P-loop_NTPase"/>
</dbReference>
<sequence>MKPVANLLPITDGKTTWRLLALSILKTPWQLVWLVVLFVASSVATLVTPIMVGQLIDRATTGQLTGYPWAELAVIGLAVVAGALLARAWTFQGQKMGVRLNRDLGIDLVGASLQLDAQTVEDAGSGDLVARLTDDVDSVRQVLATGLPEFAHISIYMVITAATIFTVNPAVGLVTVPMFIVMTIALSIFLPRIAKLTREKTEAVSDLTVVATENIRGAGTVEELGISEARARVQDERIWKTFEVSDRMVVVRSIFWAVDAFNSFLPLVLSMVWGAYCVEQGWATWGDVATASIMLFTMRVNSDIFTFWLDRLREMTVTMGRVFGVIDLSNQQQVRRAAGQVPAPAHLPEQGASAPVISLQSVTYGYDPDAPVIKGVDLQLAAGESLALVGRSGSGKTTLARLIAGSLTADSGTVQVGSQLVGNGLYPTQPDASGRPALLICTQEAHVFVGSLAENMTVAAPDASAEQMLTALRSVGATWVDDLPEGLESRVGGGSTELTRDQIQQLGLARIVAANPHAVILDESTTQLELADARQSLAAVMQGRAVIIISHDARIVSLADRAVLLENGELVVEGAPAEIFARA</sequence>
<evidence type="ECO:0000256" key="6">
    <source>
        <dbReference type="ARBA" id="ARBA00023136"/>
    </source>
</evidence>
<comment type="subcellular location">
    <subcellularLocation>
        <location evidence="1">Cell membrane</location>
        <topology evidence="1">Multi-pass membrane protein</topology>
    </subcellularLocation>
</comment>
<evidence type="ECO:0000256" key="4">
    <source>
        <dbReference type="ARBA" id="ARBA00022840"/>
    </source>
</evidence>
<dbReference type="GO" id="GO:0005524">
    <property type="term" value="F:ATP binding"/>
    <property type="evidence" value="ECO:0007669"/>
    <property type="project" value="UniProtKB-KW"/>
</dbReference>
<feature type="transmembrane region" description="Helical" evidence="7">
    <location>
        <begin position="72"/>
        <end position="90"/>
    </location>
</feature>
<dbReference type="GO" id="GO:0005886">
    <property type="term" value="C:plasma membrane"/>
    <property type="evidence" value="ECO:0007669"/>
    <property type="project" value="UniProtKB-SubCell"/>
</dbReference>
<proteinExistence type="predicted"/>
<evidence type="ECO:0000256" key="7">
    <source>
        <dbReference type="SAM" id="Phobius"/>
    </source>
</evidence>
<dbReference type="SUPFAM" id="SSF90123">
    <property type="entry name" value="ABC transporter transmembrane region"/>
    <property type="match status" value="1"/>
</dbReference>
<dbReference type="SMART" id="SM00382">
    <property type="entry name" value="AAA"/>
    <property type="match status" value="1"/>
</dbReference>
<dbReference type="PROSITE" id="PS50929">
    <property type="entry name" value="ABC_TM1F"/>
    <property type="match status" value="1"/>
</dbReference>
<comment type="caution">
    <text evidence="10">The sequence shown here is derived from an EMBL/GenBank/DDBJ whole genome shotgun (WGS) entry which is preliminary data.</text>
</comment>
<dbReference type="Pfam" id="PF00664">
    <property type="entry name" value="ABC_membrane"/>
    <property type="match status" value="1"/>
</dbReference>
<dbReference type="Pfam" id="PF00005">
    <property type="entry name" value="ABC_tran"/>
    <property type="match status" value="1"/>
</dbReference>
<feature type="transmembrane region" description="Helical" evidence="7">
    <location>
        <begin position="254"/>
        <end position="276"/>
    </location>
</feature>
<evidence type="ECO:0000313" key="11">
    <source>
        <dbReference type="Proteomes" id="UP000297951"/>
    </source>
</evidence>
<keyword evidence="5 7" id="KW-1133">Transmembrane helix</keyword>
<dbReference type="Gene3D" id="3.40.50.300">
    <property type="entry name" value="P-loop containing nucleotide triphosphate hydrolases"/>
    <property type="match status" value="1"/>
</dbReference>
<dbReference type="GO" id="GO:0016887">
    <property type="term" value="F:ATP hydrolysis activity"/>
    <property type="evidence" value="ECO:0007669"/>
    <property type="project" value="InterPro"/>
</dbReference>
<dbReference type="InterPro" id="IPR039421">
    <property type="entry name" value="Type_1_exporter"/>
</dbReference>